<dbReference type="Gene3D" id="3.30.1330.30">
    <property type="match status" value="1"/>
</dbReference>
<dbReference type="NCBIfam" id="NF006622">
    <property type="entry name" value="PRK09190.1"/>
    <property type="match status" value="1"/>
</dbReference>
<evidence type="ECO:0000259" key="2">
    <source>
        <dbReference type="Pfam" id="PF04296"/>
    </source>
</evidence>
<keyword evidence="4" id="KW-1185">Reference proteome</keyword>
<proteinExistence type="predicted"/>
<dbReference type="RefSeq" id="WP_084392745.1">
    <property type="nucleotide sequence ID" value="NZ_BMKF01000002.1"/>
</dbReference>
<gene>
    <name evidence="3" type="ORF">GCM10011503_18260</name>
</gene>
<dbReference type="Pfam" id="PF04296">
    <property type="entry name" value="YlxR"/>
    <property type="match status" value="1"/>
</dbReference>
<comment type="caution">
    <text evidence="3">The sequence shown here is derived from an EMBL/GenBank/DDBJ whole genome shotgun (WGS) entry which is preliminary data.</text>
</comment>
<protein>
    <submittedName>
        <fullName evidence="3">DNA-binding protein</fullName>
    </submittedName>
</protein>
<organism evidence="3 4">
    <name type="scientific">Henriciella pelagia</name>
    <dbReference type="NCBI Taxonomy" id="1977912"/>
    <lineage>
        <taxon>Bacteria</taxon>
        <taxon>Pseudomonadati</taxon>
        <taxon>Pseudomonadota</taxon>
        <taxon>Alphaproteobacteria</taxon>
        <taxon>Hyphomonadales</taxon>
        <taxon>Hyphomonadaceae</taxon>
        <taxon>Henriciella</taxon>
    </lineage>
</organism>
<reference evidence="4" key="1">
    <citation type="journal article" date="2019" name="Int. J. Syst. Evol. Microbiol.">
        <title>The Global Catalogue of Microorganisms (GCM) 10K type strain sequencing project: providing services to taxonomists for standard genome sequencing and annotation.</title>
        <authorList>
            <consortium name="The Broad Institute Genomics Platform"/>
            <consortium name="The Broad Institute Genome Sequencing Center for Infectious Disease"/>
            <person name="Wu L."/>
            <person name="Ma J."/>
        </authorList>
    </citation>
    <scope>NUCLEOTIDE SEQUENCE [LARGE SCALE GENOMIC DNA]</scope>
    <source>
        <strain evidence="4">CGMCC 1.15928</strain>
    </source>
</reference>
<dbReference type="CDD" id="cd00279">
    <property type="entry name" value="YlxR"/>
    <property type="match status" value="1"/>
</dbReference>
<dbReference type="GO" id="GO:0003677">
    <property type="term" value="F:DNA binding"/>
    <property type="evidence" value="ECO:0007669"/>
    <property type="project" value="UniProtKB-KW"/>
</dbReference>
<dbReference type="PANTHER" id="PTHR34215:SF1">
    <property type="entry name" value="YLXR DOMAIN-CONTAINING PROTEIN"/>
    <property type="match status" value="1"/>
</dbReference>
<evidence type="ECO:0000256" key="1">
    <source>
        <dbReference type="SAM" id="MobiDB-lite"/>
    </source>
</evidence>
<dbReference type="PANTHER" id="PTHR34215">
    <property type="entry name" value="BLL0784 PROTEIN"/>
    <property type="match status" value="1"/>
</dbReference>
<dbReference type="InterPro" id="IPR029064">
    <property type="entry name" value="Ribosomal_eL30-like_sf"/>
</dbReference>
<dbReference type="SUPFAM" id="SSF64376">
    <property type="entry name" value="YlxR-like"/>
    <property type="match status" value="1"/>
</dbReference>
<feature type="domain" description="YlxR" evidence="2">
    <location>
        <begin position="25"/>
        <end position="99"/>
    </location>
</feature>
<name>A0ABQ1JJD4_9PROT</name>
<dbReference type="Gene3D" id="3.30.1230.10">
    <property type="entry name" value="YlxR-like"/>
    <property type="match status" value="1"/>
</dbReference>
<dbReference type="Proteomes" id="UP000628854">
    <property type="component" value="Unassembled WGS sequence"/>
</dbReference>
<evidence type="ECO:0000313" key="4">
    <source>
        <dbReference type="Proteomes" id="UP000628854"/>
    </source>
</evidence>
<dbReference type="InterPro" id="IPR037465">
    <property type="entry name" value="YlxR"/>
</dbReference>
<sequence length="222" mass="24187">MPIQKNEPARRLKASPKKDTGGPVRQCAVTRESLSQDELIRFVRSPDGVAVPDVSAKLPGRGAWLEADRAVIQKAIKTDALSRAFKARTSMTEGVLELIEAQLVQRCLGLLGMARKAGAVILGFDQVRAYLRKDAPGYLLEASDGSEDGRNKVHFLAKAMYDSPKVAGALTSAELGMAFGRERVIHALLQEGSLSDSFGTAYRRLTGFRAAPEIDWFSGRDR</sequence>
<dbReference type="EMBL" id="BMKF01000002">
    <property type="protein sequence ID" value="GGB69939.1"/>
    <property type="molecule type" value="Genomic_DNA"/>
</dbReference>
<dbReference type="InterPro" id="IPR035931">
    <property type="entry name" value="YlxR-like_sf"/>
</dbReference>
<dbReference type="SUPFAM" id="SSF55315">
    <property type="entry name" value="L30e-like"/>
    <property type="match status" value="1"/>
</dbReference>
<feature type="region of interest" description="Disordered" evidence="1">
    <location>
        <begin position="1"/>
        <end position="25"/>
    </location>
</feature>
<accession>A0ABQ1JJD4</accession>
<dbReference type="InterPro" id="IPR007393">
    <property type="entry name" value="YlxR_dom"/>
</dbReference>
<keyword evidence="3" id="KW-0238">DNA-binding</keyword>
<evidence type="ECO:0000313" key="3">
    <source>
        <dbReference type="EMBL" id="GGB69939.1"/>
    </source>
</evidence>